<feature type="domain" description="Formyl transferase N-terminal" evidence="5">
    <location>
        <begin position="4"/>
        <end position="185"/>
    </location>
</feature>
<sequence>MPLKLAVLISGGGSTMINLQRNIQAGSLDASIPLVVASRPCTGVEKAESAGLTAVTLSPKSFASTDEYSQKLFSAVRDVEADLVILAGFLSKIIIPEDFANRVMNIHPSLLPAFCGKGMYGHRVHEAVITRGCKISGCTVHFCDNEYDHGPIILQQTVRVDATDNADSLAERVQSAECEAYPKAIQLYAENRLLVKEGRVHIVNES</sequence>
<evidence type="ECO:0000259" key="5">
    <source>
        <dbReference type="Pfam" id="PF00551"/>
    </source>
</evidence>
<protein>
    <recommendedName>
        <fullName evidence="4">Phosphoribosylglycinamide formyltransferase</fullName>
        <ecNumber evidence="4">2.1.2.2</ecNumber>
    </recommendedName>
</protein>
<evidence type="ECO:0000256" key="4">
    <source>
        <dbReference type="NCBIfam" id="TIGR00639"/>
    </source>
</evidence>
<dbReference type="EC" id="2.1.2.2" evidence="4"/>
<comment type="pathway">
    <text evidence="1">Purine metabolism; IMP biosynthesis via de novo pathway; N(2)-formyl-N(1)-(5-phospho-D-ribosyl)glycinamide from N(1)-(5-phospho-D-ribosyl)glycinamide (10-formyl THF route): step 1/1.</text>
</comment>
<dbReference type="InterPro" id="IPR036477">
    <property type="entry name" value="Formyl_transf_N_sf"/>
</dbReference>
<dbReference type="PANTHER" id="PTHR43369:SF2">
    <property type="entry name" value="PHOSPHORIBOSYLGLYCINAMIDE FORMYLTRANSFERASE"/>
    <property type="match status" value="1"/>
</dbReference>
<dbReference type="InterPro" id="IPR004607">
    <property type="entry name" value="GART"/>
</dbReference>
<dbReference type="GO" id="GO:0005829">
    <property type="term" value="C:cytosol"/>
    <property type="evidence" value="ECO:0007669"/>
    <property type="project" value="TreeGrafter"/>
</dbReference>
<reference evidence="6 7" key="1">
    <citation type="submission" date="2019-02" db="EMBL/GenBank/DDBJ databases">
        <title>Deep-cultivation of Planctomycetes and their phenomic and genomic characterization uncovers novel biology.</title>
        <authorList>
            <person name="Wiegand S."/>
            <person name="Jogler M."/>
            <person name="Boedeker C."/>
            <person name="Pinto D."/>
            <person name="Vollmers J."/>
            <person name="Rivas-Marin E."/>
            <person name="Kohn T."/>
            <person name="Peeters S.H."/>
            <person name="Heuer A."/>
            <person name="Rast P."/>
            <person name="Oberbeckmann S."/>
            <person name="Bunk B."/>
            <person name="Jeske O."/>
            <person name="Meyerdierks A."/>
            <person name="Storesund J.E."/>
            <person name="Kallscheuer N."/>
            <person name="Luecker S."/>
            <person name="Lage O.M."/>
            <person name="Pohl T."/>
            <person name="Merkel B.J."/>
            <person name="Hornburger P."/>
            <person name="Mueller R.-W."/>
            <person name="Bruemmer F."/>
            <person name="Labrenz M."/>
            <person name="Spormann A.M."/>
            <person name="Op den Camp H."/>
            <person name="Overmann J."/>
            <person name="Amann R."/>
            <person name="Jetten M.S.M."/>
            <person name="Mascher T."/>
            <person name="Medema M.H."/>
            <person name="Devos D.P."/>
            <person name="Kaster A.-K."/>
            <person name="Ovreas L."/>
            <person name="Rohde M."/>
            <person name="Galperin M.Y."/>
            <person name="Jogler C."/>
        </authorList>
    </citation>
    <scope>NUCLEOTIDE SEQUENCE [LARGE SCALE GENOMIC DNA]</scope>
    <source>
        <strain evidence="6 7">Mal48</strain>
    </source>
</reference>
<organism evidence="6 7">
    <name type="scientific">Thalassoglobus polymorphus</name>
    <dbReference type="NCBI Taxonomy" id="2527994"/>
    <lineage>
        <taxon>Bacteria</taxon>
        <taxon>Pseudomonadati</taxon>
        <taxon>Planctomycetota</taxon>
        <taxon>Planctomycetia</taxon>
        <taxon>Planctomycetales</taxon>
        <taxon>Planctomycetaceae</taxon>
        <taxon>Thalassoglobus</taxon>
    </lineage>
</organism>
<proteinExistence type="predicted"/>
<accession>A0A517QU42</accession>
<dbReference type="PANTHER" id="PTHR43369">
    <property type="entry name" value="PHOSPHORIBOSYLGLYCINAMIDE FORMYLTRANSFERASE"/>
    <property type="match status" value="1"/>
</dbReference>
<dbReference type="CDD" id="cd08645">
    <property type="entry name" value="FMT_core_GART"/>
    <property type="match status" value="1"/>
</dbReference>
<evidence type="ECO:0000256" key="1">
    <source>
        <dbReference type="ARBA" id="ARBA00005054"/>
    </source>
</evidence>
<evidence type="ECO:0000313" key="6">
    <source>
        <dbReference type="EMBL" id="QDT35142.1"/>
    </source>
</evidence>
<dbReference type="InterPro" id="IPR002376">
    <property type="entry name" value="Formyl_transf_N"/>
</dbReference>
<evidence type="ECO:0000256" key="3">
    <source>
        <dbReference type="ARBA" id="ARBA00022755"/>
    </source>
</evidence>
<dbReference type="RefSeq" id="WP_231739752.1">
    <property type="nucleotide sequence ID" value="NZ_CP036267.1"/>
</dbReference>
<dbReference type="Gene3D" id="3.40.50.170">
    <property type="entry name" value="Formyl transferase, N-terminal domain"/>
    <property type="match status" value="1"/>
</dbReference>
<dbReference type="SUPFAM" id="SSF53328">
    <property type="entry name" value="Formyltransferase"/>
    <property type="match status" value="1"/>
</dbReference>
<dbReference type="NCBIfam" id="TIGR00639">
    <property type="entry name" value="PurN"/>
    <property type="match status" value="1"/>
</dbReference>
<dbReference type="EMBL" id="CP036267">
    <property type="protein sequence ID" value="QDT35142.1"/>
    <property type="molecule type" value="Genomic_DNA"/>
</dbReference>
<name>A0A517QU42_9PLAN</name>
<keyword evidence="2 6" id="KW-0808">Transferase</keyword>
<dbReference type="KEGG" id="tpol:Mal48_44170"/>
<keyword evidence="7" id="KW-1185">Reference proteome</keyword>
<dbReference type="GO" id="GO:0006189">
    <property type="term" value="P:'de novo' IMP biosynthetic process"/>
    <property type="evidence" value="ECO:0007669"/>
    <property type="project" value="InterPro"/>
</dbReference>
<evidence type="ECO:0000256" key="2">
    <source>
        <dbReference type="ARBA" id="ARBA00022679"/>
    </source>
</evidence>
<dbReference type="Pfam" id="PF00551">
    <property type="entry name" value="Formyl_trans_N"/>
    <property type="match status" value="1"/>
</dbReference>
<dbReference type="Proteomes" id="UP000315724">
    <property type="component" value="Chromosome"/>
</dbReference>
<dbReference type="GO" id="GO:0004644">
    <property type="term" value="F:phosphoribosylglycinamide formyltransferase activity"/>
    <property type="evidence" value="ECO:0007669"/>
    <property type="project" value="UniProtKB-UniRule"/>
</dbReference>
<gene>
    <name evidence="6" type="primary">purN</name>
    <name evidence="6" type="ORF">Mal48_44170</name>
</gene>
<dbReference type="AlphaFoldDB" id="A0A517QU42"/>
<evidence type="ECO:0000313" key="7">
    <source>
        <dbReference type="Proteomes" id="UP000315724"/>
    </source>
</evidence>
<keyword evidence="3" id="KW-0658">Purine biosynthesis</keyword>